<dbReference type="RefSeq" id="WP_179236325.1">
    <property type="nucleotide sequence ID" value="NZ_JACBNQ010000001.1"/>
</dbReference>
<evidence type="ECO:0000313" key="4">
    <source>
        <dbReference type="Proteomes" id="UP000611629"/>
    </source>
</evidence>
<gene>
    <name evidence="3" type="ORF">HZF24_00635</name>
</gene>
<dbReference type="AlphaFoldDB" id="A0A974GV22"/>
<sequence length="387" mass="45228">MEKIKALHVASFNGNIGDNANHNGFRKRLIETLGREIDFTNIEMREFYKSWNLRDFNSDDFIDLCNNHDLVVIGGGNFFELKWDYSHTGTTINIKEETLNLIKTPILFHGVGCDIAKGASQNSIEKFRLFMERITGDKNILVSVRNDGSYETIQKLYGNLFDNKFYRVPDGAFFMDSKKYDFPEIKNDYKSIGINVVADMKEIRFNSEVKGFISYENFINGFAEELNELLKKHENYQILLFPHIYSDLSAIYDLLEKIEDKYRRTRVVVSPCLTGKGSEEYIFGLYKECDFIMGMRFHSNVCAVAQNIPTIGLCSYKKILDLYREIDLNDRVIEVNKYGFKSLLREEIENTIINLEKIRNDYKRVNSNIFKESIEFYDAVKNWYITN</sequence>
<accession>A0A974GV22</accession>
<dbReference type="GO" id="GO:0016740">
    <property type="term" value="F:transferase activity"/>
    <property type="evidence" value="ECO:0007669"/>
    <property type="project" value="UniProtKB-KW"/>
</dbReference>
<feature type="coiled-coil region" evidence="1">
    <location>
        <begin position="341"/>
        <end position="368"/>
    </location>
</feature>
<protein>
    <submittedName>
        <fullName evidence="3">Polysaccharide pyruvyl transferase family protein</fullName>
    </submittedName>
</protein>
<keyword evidence="4" id="KW-1185">Reference proteome</keyword>
<proteinExistence type="predicted"/>
<dbReference type="PANTHER" id="PTHR36836">
    <property type="entry name" value="COLANIC ACID BIOSYNTHESIS PROTEIN WCAK"/>
    <property type="match status" value="1"/>
</dbReference>
<organism evidence="3 4">
    <name type="scientific">Sedimentibacter hydroxybenzoicus DSM 7310</name>
    <dbReference type="NCBI Taxonomy" id="1123245"/>
    <lineage>
        <taxon>Bacteria</taxon>
        <taxon>Bacillati</taxon>
        <taxon>Bacillota</taxon>
        <taxon>Tissierellia</taxon>
        <taxon>Sedimentibacter</taxon>
    </lineage>
</organism>
<reference evidence="3" key="1">
    <citation type="submission" date="2020-07" db="EMBL/GenBank/DDBJ databases">
        <title>Genomic analysis of a strain of Sedimentibacter Hydroxybenzoicus DSM7310.</title>
        <authorList>
            <person name="Ma S."/>
        </authorList>
    </citation>
    <scope>NUCLEOTIDE SEQUENCE</scope>
    <source>
        <strain evidence="3">DSM 7310</strain>
    </source>
</reference>
<evidence type="ECO:0000313" key="3">
    <source>
        <dbReference type="EMBL" id="NYB72640.1"/>
    </source>
</evidence>
<comment type="caution">
    <text evidence="3">The sequence shown here is derived from an EMBL/GenBank/DDBJ whole genome shotgun (WGS) entry which is preliminary data.</text>
</comment>
<dbReference type="Proteomes" id="UP000611629">
    <property type="component" value="Unassembled WGS sequence"/>
</dbReference>
<dbReference type="Pfam" id="PF04230">
    <property type="entry name" value="PS_pyruv_trans"/>
    <property type="match status" value="1"/>
</dbReference>
<dbReference type="InterPro" id="IPR007345">
    <property type="entry name" value="Polysacch_pyruvyl_Trfase"/>
</dbReference>
<name>A0A974GV22_SEDHY</name>
<keyword evidence="1" id="KW-0175">Coiled coil</keyword>
<dbReference type="PANTHER" id="PTHR36836:SF1">
    <property type="entry name" value="COLANIC ACID BIOSYNTHESIS PROTEIN WCAK"/>
    <property type="match status" value="1"/>
</dbReference>
<keyword evidence="3" id="KW-0808">Transferase</keyword>
<evidence type="ECO:0000259" key="2">
    <source>
        <dbReference type="Pfam" id="PF04230"/>
    </source>
</evidence>
<feature type="domain" description="Polysaccharide pyruvyl transferase" evidence="2">
    <location>
        <begin position="15"/>
        <end position="313"/>
    </location>
</feature>
<evidence type="ECO:0000256" key="1">
    <source>
        <dbReference type="SAM" id="Coils"/>
    </source>
</evidence>
<dbReference type="EMBL" id="JACBNQ010000001">
    <property type="protein sequence ID" value="NYB72640.1"/>
    <property type="molecule type" value="Genomic_DNA"/>
</dbReference>